<dbReference type="Proteomes" id="UP001148838">
    <property type="component" value="Unassembled WGS sequence"/>
</dbReference>
<name>A0ABQ8TG51_PERAM</name>
<accession>A0ABQ8TG51</accession>
<dbReference type="EMBL" id="JAJSOF020000011">
    <property type="protein sequence ID" value="KAJ4444845.1"/>
    <property type="molecule type" value="Genomic_DNA"/>
</dbReference>
<keyword evidence="2" id="KW-1185">Reference proteome</keyword>
<proteinExistence type="predicted"/>
<reference evidence="1 2" key="1">
    <citation type="journal article" date="2022" name="Allergy">
        <title>Genome assembly and annotation of Periplaneta americana reveal a comprehensive cockroach allergen profile.</title>
        <authorList>
            <person name="Wang L."/>
            <person name="Xiong Q."/>
            <person name="Saelim N."/>
            <person name="Wang L."/>
            <person name="Nong W."/>
            <person name="Wan A.T."/>
            <person name="Shi M."/>
            <person name="Liu X."/>
            <person name="Cao Q."/>
            <person name="Hui J.H.L."/>
            <person name="Sookrung N."/>
            <person name="Leung T.F."/>
            <person name="Tungtrongchitr A."/>
            <person name="Tsui S.K.W."/>
        </authorList>
    </citation>
    <scope>NUCLEOTIDE SEQUENCE [LARGE SCALE GENOMIC DNA]</scope>
    <source>
        <strain evidence="1">PWHHKU_190912</strain>
    </source>
</reference>
<comment type="caution">
    <text evidence="1">The sequence shown here is derived from an EMBL/GenBank/DDBJ whole genome shotgun (WGS) entry which is preliminary data.</text>
</comment>
<organism evidence="1 2">
    <name type="scientific">Periplaneta americana</name>
    <name type="common">American cockroach</name>
    <name type="synonym">Blatta americana</name>
    <dbReference type="NCBI Taxonomy" id="6978"/>
    <lineage>
        <taxon>Eukaryota</taxon>
        <taxon>Metazoa</taxon>
        <taxon>Ecdysozoa</taxon>
        <taxon>Arthropoda</taxon>
        <taxon>Hexapoda</taxon>
        <taxon>Insecta</taxon>
        <taxon>Pterygota</taxon>
        <taxon>Neoptera</taxon>
        <taxon>Polyneoptera</taxon>
        <taxon>Dictyoptera</taxon>
        <taxon>Blattodea</taxon>
        <taxon>Blattoidea</taxon>
        <taxon>Blattidae</taxon>
        <taxon>Blattinae</taxon>
        <taxon>Periplaneta</taxon>
    </lineage>
</organism>
<protein>
    <submittedName>
        <fullName evidence="1">Uncharacterized protein</fullName>
    </submittedName>
</protein>
<evidence type="ECO:0000313" key="1">
    <source>
        <dbReference type="EMBL" id="KAJ4444845.1"/>
    </source>
</evidence>
<evidence type="ECO:0000313" key="2">
    <source>
        <dbReference type="Proteomes" id="UP001148838"/>
    </source>
</evidence>
<sequence>MGVSRASFTTLSSPITKSDLICRTLQRNSPSMAPNRDGGSMFTVSHRFDISITTVEKKCYCTKEVNLKEISFITTVTNRGVEYIVKNNFKYRKQRKMSTYGEYFGDARKEMYRNFTD</sequence>
<gene>
    <name evidence="1" type="ORF">ANN_06642</name>
</gene>